<dbReference type="EMBL" id="FQXG01000005">
    <property type="protein sequence ID" value="SHH93413.1"/>
    <property type="molecule type" value="Genomic_DNA"/>
</dbReference>
<dbReference type="STRING" id="299255.SAMN02745129_3134"/>
<accession>A0A1M5X2H1</accession>
<keyword evidence="2" id="KW-0812">Transmembrane</keyword>
<evidence type="ECO:0000313" key="4">
    <source>
        <dbReference type="Proteomes" id="UP000184268"/>
    </source>
</evidence>
<protein>
    <recommendedName>
        <fullName evidence="5">Phage shock protein B</fullName>
    </recommendedName>
</protein>
<keyword evidence="2" id="KW-0472">Membrane</keyword>
<gene>
    <name evidence="3" type="ORF">SAMN02745129_3134</name>
</gene>
<sequence length="76" mass="8494">MASWAIVAVVAVVMAGVVLMVQIGRGGANSKEKASWEQRFDELEQKNQALQHRVEILERVITDRGFELDQSIRNLG</sequence>
<organism evidence="3 4">
    <name type="scientific">Ferrimonas marina</name>
    <dbReference type="NCBI Taxonomy" id="299255"/>
    <lineage>
        <taxon>Bacteria</taxon>
        <taxon>Pseudomonadati</taxon>
        <taxon>Pseudomonadota</taxon>
        <taxon>Gammaproteobacteria</taxon>
        <taxon>Alteromonadales</taxon>
        <taxon>Ferrimonadaceae</taxon>
        <taxon>Ferrimonas</taxon>
    </lineage>
</organism>
<reference evidence="3 4" key="1">
    <citation type="submission" date="2016-11" db="EMBL/GenBank/DDBJ databases">
        <authorList>
            <person name="Jaros S."/>
            <person name="Januszkiewicz K."/>
            <person name="Wedrychowicz H."/>
        </authorList>
    </citation>
    <scope>NUCLEOTIDE SEQUENCE [LARGE SCALE GENOMIC DNA]</scope>
    <source>
        <strain evidence="3 4">DSM 16917</strain>
    </source>
</reference>
<keyword evidence="2" id="KW-1133">Transmembrane helix</keyword>
<evidence type="ECO:0000313" key="3">
    <source>
        <dbReference type="EMBL" id="SHH93413.1"/>
    </source>
</evidence>
<dbReference type="Proteomes" id="UP000184268">
    <property type="component" value="Unassembled WGS sequence"/>
</dbReference>
<keyword evidence="4" id="KW-1185">Reference proteome</keyword>
<feature type="coiled-coil region" evidence="1">
    <location>
        <begin position="33"/>
        <end position="60"/>
    </location>
</feature>
<dbReference type="RefSeq" id="WP_067661187.1">
    <property type="nucleotide sequence ID" value="NZ_FQXG01000005.1"/>
</dbReference>
<keyword evidence="1" id="KW-0175">Coiled coil</keyword>
<evidence type="ECO:0000256" key="1">
    <source>
        <dbReference type="SAM" id="Coils"/>
    </source>
</evidence>
<feature type="transmembrane region" description="Helical" evidence="2">
    <location>
        <begin position="6"/>
        <end position="23"/>
    </location>
</feature>
<proteinExistence type="predicted"/>
<evidence type="ECO:0000256" key="2">
    <source>
        <dbReference type="SAM" id="Phobius"/>
    </source>
</evidence>
<evidence type="ECO:0008006" key="5">
    <source>
        <dbReference type="Google" id="ProtNLM"/>
    </source>
</evidence>
<dbReference type="AlphaFoldDB" id="A0A1M5X2H1"/>
<name>A0A1M5X2H1_9GAMM</name>